<dbReference type="OrthoDB" id="45569at2759"/>
<dbReference type="KEGG" id="fcy:FRACYDRAFT_237981"/>
<dbReference type="EMBL" id="KV784357">
    <property type="protein sequence ID" value="OEU17561.1"/>
    <property type="molecule type" value="Genomic_DNA"/>
</dbReference>
<dbReference type="Proteomes" id="UP000095751">
    <property type="component" value="Unassembled WGS sequence"/>
</dbReference>
<evidence type="ECO:0000256" key="1">
    <source>
        <dbReference type="SAM" id="MobiDB-lite"/>
    </source>
</evidence>
<accession>A0A1E7FHB1</accession>
<organism evidence="2 3">
    <name type="scientific">Fragilariopsis cylindrus CCMP1102</name>
    <dbReference type="NCBI Taxonomy" id="635003"/>
    <lineage>
        <taxon>Eukaryota</taxon>
        <taxon>Sar</taxon>
        <taxon>Stramenopiles</taxon>
        <taxon>Ochrophyta</taxon>
        <taxon>Bacillariophyta</taxon>
        <taxon>Bacillariophyceae</taxon>
        <taxon>Bacillariophycidae</taxon>
        <taxon>Bacillariales</taxon>
        <taxon>Bacillariaceae</taxon>
        <taxon>Fragilariopsis</taxon>
    </lineage>
</organism>
<dbReference type="Gene3D" id="3.40.50.150">
    <property type="entry name" value="Vaccinia Virus protein VP39"/>
    <property type="match status" value="1"/>
</dbReference>
<sequence>MAVARYHSAVIQKIFFVDYLIILVVSYYAITSEALAALPYSSLLFKSKETFKLAELQNLEASLQITNCEQSVLAYHHNDDDDDDTDTIHEREFAVLLRYNCTRLLVDRATGSSLFRLDLQSKGKNDETFTTIKNSSPLMFSKAVVEDLLQSQVLSLSSLQRSTDWIGQIVEEGHDPIELVGKLQLQQHHDNLTSKFSSSDDISGDYIGEWTLDYVKMVGADDPALRKKAKEKPLYTMKSLLCAVAHEMPPRPSLNPALADSRFLVVDTTTATTYAIEDTESDSSSFCYLIRHINDDKRSPTTENKPSQQIKWAARPFQYSSAINFEIAEMVIGILFTLIDNNCRKDQRRVLFDPTCGSGTFLALAIANGFYVEGYDKNPSAVDGTRRNLEYMFPKMELEEFAHVKIHDSCTPYRRDSSASSSSSSNAANISCVVANLPWGKNSVLYINENERILRTVRSQIQVGTPCAFITRPSPNAGDNDKTTSFLFESTGFDVLGQPFVPQRDFSLPSGNKRKKKKGWTDDDGGGDGSRSQNQCVITIALAI</sequence>
<feature type="region of interest" description="Disordered" evidence="1">
    <location>
        <begin position="503"/>
        <end position="532"/>
    </location>
</feature>
<protein>
    <submittedName>
        <fullName evidence="2">Uncharacterized protein</fullName>
    </submittedName>
</protein>
<dbReference type="SUPFAM" id="SSF53335">
    <property type="entry name" value="S-adenosyl-L-methionine-dependent methyltransferases"/>
    <property type="match status" value="1"/>
</dbReference>
<keyword evidence="3" id="KW-1185">Reference proteome</keyword>
<dbReference type="InterPro" id="IPR029063">
    <property type="entry name" value="SAM-dependent_MTases_sf"/>
</dbReference>
<evidence type="ECO:0000313" key="2">
    <source>
        <dbReference type="EMBL" id="OEU17561.1"/>
    </source>
</evidence>
<dbReference type="InParanoid" id="A0A1E7FHB1"/>
<evidence type="ECO:0000313" key="3">
    <source>
        <dbReference type="Proteomes" id="UP000095751"/>
    </source>
</evidence>
<proteinExistence type="predicted"/>
<gene>
    <name evidence="2" type="ORF">FRACYDRAFT_237981</name>
</gene>
<name>A0A1E7FHB1_9STRA</name>
<dbReference type="AlphaFoldDB" id="A0A1E7FHB1"/>
<reference evidence="2 3" key="1">
    <citation type="submission" date="2016-09" db="EMBL/GenBank/DDBJ databases">
        <title>Extensive genetic diversity and differential bi-allelic expression allows diatom success in the polar Southern Ocean.</title>
        <authorList>
            <consortium name="DOE Joint Genome Institute"/>
            <person name="Mock T."/>
            <person name="Otillar R.P."/>
            <person name="Strauss J."/>
            <person name="Dupont C."/>
            <person name="Frickenhaus S."/>
            <person name="Maumus F."/>
            <person name="Mcmullan M."/>
            <person name="Sanges R."/>
            <person name="Schmutz J."/>
            <person name="Toseland A."/>
            <person name="Valas R."/>
            <person name="Veluchamy A."/>
            <person name="Ward B.J."/>
            <person name="Allen A."/>
            <person name="Barry K."/>
            <person name="Falciatore A."/>
            <person name="Ferrante M."/>
            <person name="Fortunato A.E."/>
            <person name="Gloeckner G."/>
            <person name="Gruber A."/>
            <person name="Hipkin R."/>
            <person name="Janech M."/>
            <person name="Kroth P."/>
            <person name="Leese F."/>
            <person name="Lindquist E."/>
            <person name="Lyon B.R."/>
            <person name="Martin J."/>
            <person name="Mayer C."/>
            <person name="Parker M."/>
            <person name="Quesneville H."/>
            <person name="Raymond J."/>
            <person name="Uhlig C."/>
            <person name="Valentin K.U."/>
            <person name="Worden A.Z."/>
            <person name="Armbrust E.V."/>
            <person name="Bowler C."/>
            <person name="Green B."/>
            <person name="Moulton V."/>
            <person name="Van Oosterhout C."/>
            <person name="Grigoriev I."/>
        </authorList>
    </citation>
    <scope>NUCLEOTIDE SEQUENCE [LARGE SCALE GENOMIC DNA]</scope>
    <source>
        <strain evidence="2 3">CCMP1102</strain>
    </source>
</reference>